<evidence type="ECO:0000313" key="2">
    <source>
        <dbReference type="Proteomes" id="UP000790709"/>
    </source>
</evidence>
<name>A0ACB8B6M0_9AGAM</name>
<gene>
    <name evidence="1" type="ORF">BV22DRAFT_1198438</name>
</gene>
<sequence length="830" mass="92139">MGVHGLTTYLRENKRVLAKTLEFSAQTKDPTTVVVDGWSFIYELYEQSRLPWVYGGEYRAFSESVESVVRAWIAVGLHVYFVFDGAVPGIKIPTLVSRRNRENVERSLLFFRTSTSSRSTPRFLHETRLIPPLVQAACFHALEKVSASTKSLQVHFADEEGDPYAVELAGRLGGYVIGNDSDFVILNSGRYAGYISLDEMLWTTVVVEAAADDRDGEFQTVAKAKSKKKSTSEHRSGRGLIPPDAGSDLTLSVLVYTPSILASHFKIPVTLLPLLGALVGNDFSNQSSTQRNVQSLFFERHLTLSQRIAHVATTLNSILSASTQKRKAKHQVGSVMDLIDRTVHALLIRSVNTMASREVNAIIERIVNATLQYAIDKYEGDVYGPEGLWPTKICALHGSDVCRLPVLFSRTLLSFQPDVVGESIIPLQCERVRPLYIHAYRSGRFQPKLMDILSTGTFWPRLFLENPDAENVARSIGRPIREWIYALLEDAVGLPEAPEEAEDEDAVDSVSPSFEEEDEDELIDVVEEDSDDERDLLAPLRGELQRLQAPEGDDLAAPSASSRSRSRPPPRPKCVIEYVRRGTRVAPEEVTVPDIGALLSSSAFPGFDPENWIPIQLRPADERFTILLHVLRSDLPSVRALPPDHLIAALVLRWVAQTLHLRAVDSPNGKEREKERWTRHEARAFLASYMNGLKGQAPAPLDPSQEDPPVVDRNIQVMAQALMALEVIQHLSQVLLLSDQVPANVHRLSGRAFHSYLTGSSSLAPDAVPHDLWIACMDCLEEVYGEERKKKAKRATRGQQSGATATSGRKTEARNTTTGGLFGMLADMET</sequence>
<keyword evidence="2" id="KW-1185">Reference proteome</keyword>
<reference evidence="1" key="1">
    <citation type="journal article" date="2021" name="New Phytol.">
        <title>Evolutionary innovations through gain and loss of genes in the ectomycorrhizal Boletales.</title>
        <authorList>
            <person name="Wu G."/>
            <person name="Miyauchi S."/>
            <person name="Morin E."/>
            <person name="Kuo A."/>
            <person name="Drula E."/>
            <person name="Varga T."/>
            <person name="Kohler A."/>
            <person name="Feng B."/>
            <person name="Cao Y."/>
            <person name="Lipzen A."/>
            <person name="Daum C."/>
            <person name="Hundley H."/>
            <person name="Pangilinan J."/>
            <person name="Johnson J."/>
            <person name="Barry K."/>
            <person name="LaButti K."/>
            <person name="Ng V."/>
            <person name="Ahrendt S."/>
            <person name="Min B."/>
            <person name="Choi I.G."/>
            <person name="Park H."/>
            <person name="Plett J.M."/>
            <person name="Magnuson J."/>
            <person name="Spatafora J.W."/>
            <person name="Nagy L.G."/>
            <person name="Henrissat B."/>
            <person name="Grigoriev I.V."/>
            <person name="Yang Z.L."/>
            <person name="Xu J."/>
            <person name="Martin F.M."/>
        </authorList>
    </citation>
    <scope>NUCLEOTIDE SEQUENCE</scope>
    <source>
        <strain evidence="1">KUC20120723A-06</strain>
    </source>
</reference>
<proteinExistence type="predicted"/>
<dbReference type="Proteomes" id="UP000790709">
    <property type="component" value="Unassembled WGS sequence"/>
</dbReference>
<accession>A0ACB8B6M0</accession>
<dbReference type="EMBL" id="MU266542">
    <property type="protein sequence ID" value="KAH7921099.1"/>
    <property type="molecule type" value="Genomic_DNA"/>
</dbReference>
<evidence type="ECO:0000313" key="1">
    <source>
        <dbReference type="EMBL" id="KAH7921099.1"/>
    </source>
</evidence>
<protein>
    <submittedName>
        <fullName evidence="1">PIN domain-like protein</fullName>
    </submittedName>
</protein>
<organism evidence="1 2">
    <name type="scientific">Leucogyrophana mollusca</name>
    <dbReference type="NCBI Taxonomy" id="85980"/>
    <lineage>
        <taxon>Eukaryota</taxon>
        <taxon>Fungi</taxon>
        <taxon>Dikarya</taxon>
        <taxon>Basidiomycota</taxon>
        <taxon>Agaricomycotina</taxon>
        <taxon>Agaricomycetes</taxon>
        <taxon>Agaricomycetidae</taxon>
        <taxon>Boletales</taxon>
        <taxon>Boletales incertae sedis</taxon>
        <taxon>Leucogyrophana</taxon>
    </lineage>
</organism>
<comment type="caution">
    <text evidence="1">The sequence shown here is derived from an EMBL/GenBank/DDBJ whole genome shotgun (WGS) entry which is preliminary data.</text>
</comment>